<evidence type="ECO:0000313" key="2">
    <source>
        <dbReference type="EMBL" id="ANZ44895.1"/>
    </source>
</evidence>
<dbReference type="PANTHER" id="PTHR34696">
    <property type="entry name" value="PHOSPHORIBOSYLFORMYLGLYCINAMIDINE SYNTHASE SUBUNIT PURS"/>
    <property type="match status" value="1"/>
</dbReference>
<dbReference type="InterPro" id="IPR003850">
    <property type="entry name" value="PurS"/>
</dbReference>
<dbReference type="KEGG" id="cpor:BED41_07295"/>
<dbReference type="SUPFAM" id="SSF82697">
    <property type="entry name" value="PurS-like"/>
    <property type="match status" value="1"/>
</dbReference>
<protein>
    <recommendedName>
        <fullName evidence="1">Phosphoribosylformylglycinamidine synthase subunit PurS</fullName>
        <shortName evidence="1">FGAM synthase</shortName>
        <ecNumber evidence="1">6.3.5.3</ecNumber>
    </recommendedName>
    <alternativeName>
        <fullName evidence="1">Formylglycinamide ribonucleotide amidotransferase subunit III</fullName>
        <shortName evidence="1">FGAR amidotransferase III</shortName>
        <shortName evidence="1">FGAR-AT III</shortName>
    </alternativeName>
    <alternativeName>
        <fullName evidence="1">Phosphoribosylformylglycinamidine synthase subunit III</fullName>
    </alternativeName>
</protein>
<name>A0A1B2I4J3_9BACT</name>
<dbReference type="UniPathway" id="UPA00074">
    <property type="reaction ID" value="UER00128"/>
</dbReference>
<keyword evidence="1" id="KW-0963">Cytoplasm</keyword>
<comment type="pathway">
    <text evidence="1">Purine metabolism; IMP biosynthesis via de novo pathway; 5-amino-1-(5-phospho-D-ribosyl)imidazole from N(2)-formyl-N(1)-(5-phospho-D-ribosyl)glycinamide: step 1/2.</text>
</comment>
<dbReference type="Gene3D" id="3.30.1280.10">
    <property type="entry name" value="Phosphoribosylformylglycinamidine synthase subunit PurS"/>
    <property type="match status" value="1"/>
</dbReference>
<dbReference type="AlphaFoldDB" id="A0A1B2I4J3"/>
<dbReference type="GO" id="GO:0004642">
    <property type="term" value="F:phosphoribosylformylglycinamidine synthase activity"/>
    <property type="evidence" value="ECO:0007669"/>
    <property type="project" value="UniProtKB-UniRule"/>
</dbReference>
<dbReference type="STRING" id="1197717.BED41_07295"/>
<comment type="subunit">
    <text evidence="1">Part of the FGAM synthase complex composed of 1 PurL, 1 PurQ and 2 PurS subunits.</text>
</comment>
<dbReference type="NCBIfam" id="NF004630">
    <property type="entry name" value="PRK05974.1"/>
    <property type="match status" value="1"/>
</dbReference>
<dbReference type="Pfam" id="PF02700">
    <property type="entry name" value="PurS"/>
    <property type="match status" value="1"/>
</dbReference>
<dbReference type="EMBL" id="CP016757">
    <property type="protein sequence ID" value="ANZ44895.1"/>
    <property type="molecule type" value="Genomic_DNA"/>
</dbReference>
<keyword evidence="1" id="KW-0067">ATP-binding</keyword>
<keyword evidence="1" id="KW-0547">Nucleotide-binding</keyword>
<accession>A0A1B2I4J3</accession>
<dbReference type="RefSeq" id="WP_066744461.1">
    <property type="nucleotide sequence ID" value="NZ_CALCLR010000040.1"/>
</dbReference>
<dbReference type="GO" id="GO:0005737">
    <property type="term" value="C:cytoplasm"/>
    <property type="evidence" value="ECO:0007669"/>
    <property type="project" value="UniProtKB-SubCell"/>
</dbReference>
<proteinExistence type="inferred from homology"/>
<keyword evidence="1" id="KW-0436">Ligase</keyword>
<dbReference type="GO" id="GO:0006189">
    <property type="term" value="P:'de novo' IMP biosynthetic process"/>
    <property type="evidence" value="ECO:0007669"/>
    <property type="project" value="UniProtKB-UniRule"/>
</dbReference>
<keyword evidence="1" id="KW-0658">Purine biosynthesis</keyword>
<dbReference type="GeneID" id="83057655"/>
<evidence type="ECO:0000256" key="1">
    <source>
        <dbReference type="HAMAP-Rule" id="MF_01926"/>
    </source>
</evidence>
<gene>
    <name evidence="1" type="primary">purS</name>
    <name evidence="2" type="ORF">BED41_07295</name>
</gene>
<reference evidence="2" key="1">
    <citation type="submission" date="2016-08" db="EMBL/GenBank/DDBJ databases">
        <title>Complete genome of Cloacibacillus porcorum.</title>
        <authorList>
            <person name="Looft T."/>
            <person name="Bayles D.O."/>
            <person name="Alt D.P."/>
        </authorList>
    </citation>
    <scope>NUCLEOTIDE SEQUENCE [LARGE SCALE GENOMIC DNA]</scope>
    <source>
        <strain evidence="2">CL-84</strain>
    </source>
</reference>
<keyword evidence="3" id="KW-1185">Reference proteome</keyword>
<dbReference type="PANTHER" id="PTHR34696:SF1">
    <property type="entry name" value="PHOSPHORIBOSYLFORMYLGLYCINAMIDINE SYNTHASE SUBUNIT PURS"/>
    <property type="match status" value="1"/>
</dbReference>
<dbReference type="InterPro" id="IPR036604">
    <property type="entry name" value="PurS-like_sf"/>
</dbReference>
<comment type="subcellular location">
    <subcellularLocation>
        <location evidence="1">Cytoplasm</location>
    </subcellularLocation>
</comment>
<dbReference type="GO" id="GO:0005524">
    <property type="term" value="F:ATP binding"/>
    <property type="evidence" value="ECO:0007669"/>
    <property type="project" value="UniProtKB-UniRule"/>
</dbReference>
<dbReference type="EC" id="6.3.5.3" evidence="1"/>
<comment type="catalytic activity">
    <reaction evidence="1">
        <text>N(2)-formyl-N(1)-(5-phospho-beta-D-ribosyl)glycinamide + L-glutamine + ATP + H2O = 2-formamido-N(1)-(5-O-phospho-beta-D-ribosyl)acetamidine + L-glutamate + ADP + phosphate + H(+)</text>
        <dbReference type="Rhea" id="RHEA:17129"/>
        <dbReference type="ChEBI" id="CHEBI:15377"/>
        <dbReference type="ChEBI" id="CHEBI:15378"/>
        <dbReference type="ChEBI" id="CHEBI:29985"/>
        <dbReference type="ChEBI" id="CHEBI:30616"/>
        <dbReference type="ChEBI" id="CHEBI:43474"/>
        <dbReference type="ChEBI" id="CHEBI:58359"/>
        <dbReference type="ChEBI" id="CHEBI:147286"/>
        <dbReference type="ChEBI" id="CHEBI:147287"/>
        <dbReference type="ChEBI" id="CHEBI:456216"/>
        <dbReference type="EC" id="6.3.5.3"/>
    </reaction>
</comment>
<dbReference type="NCBIfam" id="TIGR00302">
    <property type="entry name" value="phosphoribosylformylglycinamidine synthase subunit PurS"/>
    <property type="match status" value="1"/>
</dbReference>
<comment type="function">
    <text evidence="1">Part of the phosphoribosylformylglycinamidine synthase complex involved in the purines biosynthetic pathway. Catalyzes the ATP-dependent conversion of formylglycinamide ribonucleotide (FGAR) and glutamine to yield formylglycinamidine ribonucleotide (FGAM) and glutamate. The FGAM synthase complex is composed of three subunits. PurQ produces an ammonia molecule by converting glutamine to glutamate. PurL transfers the ammonia molecule to FGAR to form FGAM in an ATP-dependent manner. PurS interacts with PurQ and PurL and is thought to assist in the transfer of the ammonia molecule from PurQ to PurL.</text>
</comment>
<dbReference type="Proteomes" id="UP000093044">
    <property type="component" value="Chromosome"/>
</dbReference>
<evidence type="ECO:0000313" key="3">
    <source>
        <dbReference type="Proteomes" id="UP000093044"/>
    </source>
</evidence>
<sequence length="83" mass="9101">MIFHAEAVITPREGVLDTQGKAVEKTLTHLGYEGLSEVRVGRIVTMRLEAKDGDAAAEAVKNMCQDLLANDLIETYKISVREA</sequence>
<organism evidence="2 3">
    <name type="scientific">Cloacibacillus porcorum</name>
    <dbReference type="NCBI Taxonomy" id="1197717"/>
    <lineage>
        <taxon>Bacteria</taxon>
        <taxon>Thermotogati</taxon>
        <taxon>Synergistota</taxon>
        <taxon>Synergistia</taxon>
        <taxon>Synergistales</taxon>
        <taxon>Synergistaceae</taxon>
        <taxon>Cloacibacillus</taxon>
    </lineage>
</organism>
<comment type="similarity">
    <text evidence="1">Belongs to the PurS family.</text>
</comment>
<dbReference type="HAMAP" id="MF_01926">
    <property type="entry name" value="PurS"/>
    <property type="match status" value="1"/>
</dbReference>
<dbReference type="OrthoDB" id="9799101at2"/>